<dbReference type="GO" id="GO:0016020">
    <property type="term" value="C:membrane"/>
    <property type="evidence" value="ECO:0007669"/>
    <property type="project" value="TreeGrafter"/>
</dbReference>
<feature type="transmembrane region" description="Helical" evidence="1">
    <location>
        <begin position="405"/>
        <end position="431"/>
    </location>
</feature>
<dbReference type="InterPro" id="IPR043968">
    <property type="entry name" value="SGNH"/>
</dbReference>
<evidence type="ECO:0008006" key="6">
    <source>
        <dbReference type="Google" id="ProtNLM"/>
    </source>
</evidence>
<dbReference type="InterPro" id="IPR002656">
    <property type="entry name" value="Acyl_transf_3_dom"/>
</dbReference>
<dbReference type="Pfam" id="PF01757">
    <property type="entry name" value="Acyl_transf_3"/>
    <property type="match status" value="1"/>
</dbReference>
<evidence type="ECO:0000259" key="2">
    <source>
        <dbReference type="Pfam" id="PF01757"/>
    </source>
</evidence>
<feature type="domain" description="SGNH" evidence="3">
    <location>
        <begin position="522"/>
        <end position="744"/>
    </location>
</feature>
<feature type="domain" description="Acyltransferase 3" evidence="2">
    <location>
        <begin position="127"/>
        <end position="455"/>
    </location>
</feature>
<evidence type="ECO:0000256" key="1">
    <source>
        <dbReference type="SAM" id="Phobius"/>
    </source>
</evidence>
<feature type="transmembrane region" description="Helical" evidence="1">
    <location>
        <begin position="255"/>
        <end position="278"/>
    </location>
</feature>
<keyword evidence="1" id="KW-0812">Transmembrane</keyword>
<evidence type="ECO:0000313" key="4">
    <source>
        <dbReference type="EMBL" id="TBU95739.1"/>
    </source>
</evidence>
<dbReference type="Pfam" id="PF19040">
    <property type="entry name" value="SGNH"/>
    <property type="match status" value="1"/>
</dbReference>
<feature type="transmembrane region" description="Helical" evidence="1">
    <location>
        <begin position="470"/>
        <end position="490"/>
    </location>
</feature>
<dbReference type="InterPro" id="IPR050879">
    <property type="entry name" value="Acyltransferase_3"/>
</dbReference>
<keyword evidence="1" id="KW-1133">Transmembrane helix</keyword>
<feature type="transmembrane region" description="Helical" evidence="1">
    <location>
        <begin position="316"/>
        <end position="338"/>
    </location>
</feature>
<dbReference type="GO" id="GO:0009103">
    <property type="term" value="P:lipopolysaccharide biosynthetic process"/>
    <property type="evidence" value="ECO:0007669"/>
    <property type="project" value="TreeGrafter"/>
</dbReference>
<gene>
    <name evidence="4" type="ORF">DNJ96_11720</name>
</gene>
<accession>A0A4Q9R5I2</accession>
<keyword evidence="1" id="KW-0472">Membrane</keyword>
<name>A0A4Q9R5I2_9GAMM</name>
<evidence type="ECO:0000259" key="3">
    <source>
        <dbReference type="Pfam" id="PF19040"/>
    </source>
</evidence>
<dbReference type="EMBL" id="QJUP01000015">
    <property type="protein sequence ID" value="TBU95739.1"/>
    <property type="molecule type" value="Genomic_DNA"/>
</dbReference>
<feature type="transmembrane region" description="Helical" evidence="1">
    <location>
        <begin position="437"/>
        <end position="458"/>
    </location>
</feature>
<feature type="transmembrane region" description="Helical" evidence="1">
    <location>
        <begin position="194"/>
        <end position="213"/>
    </location>
</feature>
<dbReference type="PANTHER" id="PTHR23028:SF53">
    <property type="entry name" value="ACYL_TRANSF_3 DOMAIN-CONTAINING PROTEIN"/>
    <property type="match status" value="1"/>
</dbReference>
<evidence type="ECO:0000313" key="5">
    <source>
        <dbReference type="Proteomes" id="UP000292639"/>
    </source>
</evidence>
<feature type="transmembrane region" description="Helical" evidence="1">
    <location>
        <begin position="148"/>
        <end position="173"/>
    </location>
</feature>
<protein>
    <recommendedName>
        <fullName evidence="6">Acyltransferase</fullName>
    </recommendedName>
</protein>
<dbReference type="AlphaFoldDB" id="A0A4Q9R5I2"/>
<dbReference type="Proteomes" id="UP000292639">
    <property type="component" value="Unassembled WGS sequence"/>
</dbReference>
<proteinExistence type="predicted"/>
<dbReference type="PANTHER" id="PTHR23028">
    <property type="entry name" value="ACETYLTRANSFERASE"/>
    <property type="match status" value="1"/>
</dbReference>
<feature type="transmembrane region" description="Helical" evidence="1">
    <location>
        <begin position="285"/>
        <end position="304"/>
    </location>
</feature>
<reference evidence="4 5" key="1">
    <citation type="submission" date="2018-06" db="EMBL/GenBank/DDBJ databases">
        <title>Three novel Pseudomonas species isolated from symptomatic oak.</title>
        <authorList>
            <person name="Bueno-Gonzalez V."/>
            <person name="Brady C."/>
        </authorList>
    </citation>
    <scope>NUCLEOTIDE SEQUENCE [LARGE SCALE GENOMIC DNA]</scope>
    <source>
        <strain evidence="4 5">P17C</strain>
    </source>
</reference>
<sequence>MRNSTACGACGASSTSARNWATASAESSSSTAYGSIIREPGRPRRRCIIPNTASSSRVRFIHRGAAWYRQPRVWLAPGKFRAVAAGDGAAIQSAGGTRQANIFRERFQRGRHGWAWGRLVTGLQYRADIDGLRAVAVLAVLFYHINNAWLPGGFIGVDVFFVISGYLITRIIYTDVLAGTFSFREFYRRRINRILPVLFFVCLVVFCIAWYLFLPEDFLLFLRSLSRVAYFSQNLFFAQQTGGYWDPEAETFPLLHTWSLAVEEQFYFIAPALLLVLFKCGLRTSAAVLVLILLACASFSLAQFSPNSEYLTKYNYYSLFTGRAGELLVGAVVGLLSLHGRVPGSVLSNALGIAGVAGIALSYAFISQAVPFPSYWTLVPTLSTAALIYAGAGGSLASRLLSTRAMVFIGAISYSLYLWHWPIIVFVRYLFVDELNLPWAGFVLVATFGCALFTYYCIEQPCRRIRRSFRFSLVLFYLLPAALILGVYTLNKKSDFLSPDQVDERYRLYSLQKQYYLGDGYCHNETDGECVFGDPDKAPTVLLVGDSHAGHYAPYIAEAGRRYGFSARVITADGCLPIPDPHGRVNFKGDSRCITQVTPRVAKEIEHFDNIIFAANWDMRLRIVDDLRDGQLVDFPAYLGGLRERGKNVVLLERIPRISGKEYNRWFVYFLRGWDWPGGELLLEDDAVVRGWLGQVAENGRAQLFDPLEALGEAKRSWPIYNGQMAYKDVGHLNEYVTRQWAGEVLPKQAGFWRQFAEPRGMSSE</sequence>
<feature type="transmembrane region" description="Helical" evidence="1">
    <location>
        <begin position="375"/>
        <end position="393"/>
    </location>
</feature>
<dbReference type="GO" id="GO:0016747">
    <property type="term" value="F:acyltransferase activity, transferring groups other than amino-acyl groups"/>
    <property type="evidence" value="ECO:0007669"/>
    <property type="project" value="InterPro"/>
</dbReference>
<keyword evidence="5" id="KW-1185">Reference proteome</keyword>
<feature type="transmembrane region" description="Helical" evidence="1">
    <location>
        <begin position="350"/>
        <end position="369"/>
    </location>
</feature>
<comment type="caution">
    <text evidence="4">The sequence shown here is derived from an EMBL/GenBank/DDBJ whole genome shotgun (WGS) entry which is preliminary data.</text>
</comment>
<organism evidence="4 5">
    <name type="scientific">Stutzerimonas kirkiae</name>
    <dbReference type="NCBI Taxonomy" id="2211392"/>
    <lineage>
        <taxon>Bacteria</taxon>
        <taxon>Pseudomonadati</taxon>
        <taxon>Pseudomonadota</taxon>
        <taxon>Gammaproteobacteria</taxon>
        <taxon>Pseudomonadales</taxon>
        <taxon>Pseudomonadaceae</taxon>
        <taxon>Stutzerimonas</taxon>
    </lineage>
</organism>